<dbReference type="Gene3D" id="1.10.10.10">
    <property type="entry name" value="Winged helix-like DNA-binding domain superfamily/Winged helix DNA-binding domain"/>
    <property type="match status" value="1"/>
</dbReference>
<keyword evidence="2" id="KW-0238">DNA-binding</keyword>
<reference evidence="5 6" key="1">
    <citation type="submission" date="2014-03" db="EMBL/GenBank/DDBJ databases">
        <title>Draft Genome of Photorhabdus temperata Meg1.</title>
        <authorList>
            <person name="Hurst S.G.IV."/>
            <person name="Morris K."/>
            <person name="Thomas K."/>
            <person name="Tisa L.S."/>
        </authorList>
    </citation>
    <scope>NUCLEOTIDE SEQUENCE [LARGE SCALE GENOMIC DNA]</scope>
    <source>
        <strain evidence="5 6">Meg1</strain>
    </source>
</reference>
<gene>
    <name evidence="5" type="ORF">MEG1DRAFT_03775</name>
</gene>
<dbReference type="PRINTS" id="PR00035">
    <property type="entry name" value="HTHGNTR"/>
</dbReference>
<dbReference type="InterPro" id="IPR008920">
    <property type="entry name" value="TF_FadR/GntR_C"/>
</dbReference>
<dbReference type="Gene3D" id="1.20.120.530">
    <property type="entry name" value="GntR ligand-binding domain-like"/>
    <property type="match status" value="1"/>
</dbReference>
<comment type="caution">
    <text evidence="5">The sequence shown here is derived from an EMBL/GenBank/DDBJ whole genome shotgun (WGS) entry which is preliminary data.</text>
</comment>
<proteinExistence type="predicted"/>
<dbReference type="SUPFAM" id="SSF46785">
    <property type="entry name" value="Winged helix' DNA-binding domain"/>
    <property type="match status" value="1"/>
</dbReference>
<organism evidence="5 6">
    <name type="scientific">Photorhabdus temperata subsp. temperata Meg1</name>
    <dbReference type="NCBI Taxonomy" id="1393735"/>
    <lineage>
        <taxon>Bacteria</taxon>
        <taxon>Pseudomonadati</taxon>
        <taxon>Pseudomonadota</taxon>
        <taxon>Gammaproteobacteria</taxon>
        <taxon>Enterobacterales</taxon>
        <taxon>Morganellaceae</taxon>
        <taxon>Photorhabdus</taxon>
    </lineage>
</organism>
<dbReference type="SMART" id="SM00345">
    <property type="entry name" value="HTH_GNTR"/>
    <property type="match status" value="1"/>
</dbReference>
<dbReference type="PATRIC" id="fig|1393735.3.peg.3869"/>
<evidence type="ECO:0000313" key="5">
    <source>
        <dbReference type="EMBL" id="KER01590.1"/>
    </source>
</evidence>
<dbReference type="EMBL" id="JGVH01000077">
    <property type="protein sequence ID" value="KER01590.1"/>
    <property type="molecule type" value="Genomic_DNA"/>
</dbReference>
<dbReference type="Pfam" id="PF07729">
    <property type="entry name" value="FCD"/>
    <property type="match status" value="1"/>
</dbReference>
<dbReference type="RefSeq" id="WP_021325042.1">
    <property type="nucleotide sequence ID" value="NZ_CAWLUD010000077.1"/>
</dbReference>
<dbReference type="PROSITE" id="PS50949">
    <property type="entry name" value="HTH_GNTR"/>
    <property type="match status" value="1"/>
</dbReference>
<dbReference type="AlphaFoldDB" id="A0A081RSD7"/>
<evidence type="ECO:0000259" key="4">
    <source>
        <dbReference type="PROSITE" id="PS50949"/>
    </source>
</evidence>
<dbReference type="SUPFAM" id="SSF48008">
    <property type="entry name" value="GntR ligand-binding domain-like"/>
    <property type="match status" value="1"/>
</dbReference>
<protein>
    <submittedName>
        <fullName evidence="5">Transcriptional regulator, GntR family</fullName>
    </submittedName>
</protein>
<dbReference type="InterPro" id="IPR000524">
    <property type="entry name" value="Tscrpt_reg_HTH_GntR"/>
</dbReference>
<accession>A0A081RSD7</accession>
<evidence type="ECO:0000256" key="3">
    <source>
        <dbReference type="ARBA" id="ARBA00023163"/>
    </source>
</evidence>
<dbReference type="InterPro" id="IPR011711">
    <property type="entry name" value="GntR_C"/>
</dbReference>
<dbReference type="InterPro" id="IPR036388">
    <property type="entry name" value="WH-like_DNA-bd_sf"/>
</dbReference>
<dbReference type="GO" id="GO:0003700">
    <property type="term" value="F:DNA-binding transcription factor activity"/>
    <property type="evidence" value="ECO:0007669"/>
    <property type="project" value="InterPro"/>
</dbReference>
<sequence>MQFKEQRKASQKNLSYLLAEKIGQQILSGEYKTETILPGEIELAEQFDVSRTSVREAIKILAAKGMLLPRPRIGTRIMPTMHWNFLDQDLLKWWMNRDNLNQVIEHFHIVRLAIEPQACFLAAKNATQEQKKQLLQLIDEMYLLKENFNREKWIDIDYQFHHTIYKSCGNPFLGSFANLFRPVYQNYFEAIISDKVVQLEAHKTIVDSIIKGDSRRALLACQKLLTEHE</sequence>
<dbReference type="Pfam" id="PF00392">
    <property type="entry name" value="GntR"/>
    <property type="match status" value="1"/>
</dbReference>
<evidence type="ECO:0000256" key="1">
    <source>
        <dbReference type="ARBA" id="ARBA00023015"/>
    </source>
</evidence>
<feature type="domain" description="HTH gntR-type" evidence="4">
    <location>
        <begin position="12"/>
        <end position="80"/>
    </location>
</feature>
<dbReference type="CDD" id="cd07377">
    <property type="entry name" value="WHTH_GntR"/>
    <property type="match status" value="1"/>
</dbReference>
<dbReference type="PANTHER" id="PTHR43537">
    <property type="entry name" value="TRANSCRIPTIONAL REGULATOR, GNTR FAMILY"/>
    <property type="match status" value="1"/>
</dbReference>
<dbReference type="SMART" id="SM00895">
    <property type="entry name" value="FCD"/>
    <property type="match status" value="1"/>
</dbReference>
<dbReference type="GO" id="GO:0003677">
    <property type="term" value="F:DNA binding"/>
    <property type="evidence" value="ECO:0007669"/>
    <property type="project" value="UniProtKB-KW"/>
</dbReference>
<dbReference type="InterPro" id="IPR036390">
    <property type="entry name" value="WH_DNA-bd_sf"/>
</dbReference>
<evidence type="ECO:0000313" key="6">
    <source>
        <dbReference type="Proteomes" id="UP000028002"/>
    </source>
</evidence>
<evidence type="ECO:0000256" key="2">
    <source>
        <dbReference type="ARBA" id="ARBA00023125"/>
    </source>
</evidence>
<name>A0A081RSD7_PHOTE</name>
<dbReference type="Proteomes" id="UP000028002">
    <property type="component" value="Unassembled WGS sequence"/>
</dbReference>
<keyword evidence="3" id="KW-0804">Transcription</keyword>
<keyword evidence="1" id="KW-0805">Transcription regulation</keyword>
<dbReference type="PANTHER" id="PTHR43537:SF44">
    <property type="entry name" value="GNTR FAMILY REGULATORY PROTEIN"/>
    <property type="match status" value="1"/>
</dbReference>